<evidence type="ECO:0000256" key="2">
    <source>
        <dbReference type="SAM" id="SignalP"/>
    </source>
</evidence>
<dbReference type="InterPro" id="IPR000073">
    <property type="entry name" value="AB_hydrolase_1"/>
</dbReference>
<name>A0A380RYC8_FIBSU</name>
<sequence>MNIFKNRTKLSTIILASILSLSACSDDDSNSVAPSTSEDHENHSTEEHSGSGETHSGAADEHSGHATESGDHKSASSGLTLGDENIKDGIIFLQDTTIEGVLTVNTSTPGATVLKNVKVTGNLLIKRSGRVDFSGSADVVHVGSSNTDVYAFEDNAKVNGHHFMGKNNTFTTKRFSDYQEVDWTEKAVHLSTGIHLAYTVSGDEKGAPVILIHGLTDGRVSWSQVAPALAKKGYRVYVPELRGNGKTDKPIEESAYALKELTNDIAAFIDKLELKKPHIVGHSLGAFVAQELSILHADKIASITLIGSGAAVDETNATIDWLVNGTGDKNFDGIFAYDSTQKLPESFIEKWGENTNSDEEFQAANLEHLKQVPYYAWKFLVRNLLKIDNSNRLSSIKSDVQIIWGTKDAIFDKKSQETLQKGLDKAKSIEFHEIKDADHNTHWGSKAAVETVTDYIDNFIKGDK</sequence>
<keyword evidence="2" id="KW-0732">Signal</keyword>
<gene>
    <name evidence="4" type="ORF">SAMN05661053_1126</name>
</gene>
<proteinExistence type="predicted"/>
<feature type="domain" description="AB hydrolase-1" evidence="3">
    <location>
        <begin position="208"/>
        <end position="443"/>
    </location>
</feature>
<feature type="compositionally biased region" description="Basic and acidic residues" evidence="1">
    <location>
        <begin position="58"/>
        <end position="74"/>
    </location>
</feature>
<dbReference type="Pfam" id="PF00561">
    <property type="entry name" value="Abhydrolase_1"/>
    <property type="match status" value="1"/>
</dbReference>
<evidence type="ECO:0000313" key="5">
    <source>
        <dbReference type="Proteomes" id="UP000255423"/>
    </source>
</evidence>
<dbReference type="Gene3D" id="3.40.50.1820">
    <property type="entry name" value="alpha/beta hydrolase"/>
    <property type="match status" value="1"/>
</dbReference>
<feature type="region of interest" description="Disordered" evidence="1">
    <location>
        <begin position="24"/>
        <end position="79"/>
    </location>
</feature>
<feature type="compositionally biased region" description="Basic and acidic residues" evidence="1">
    <location>
        <begin position="37"/>
        <end position="50"/>
    </location>
</feature>
<dbReference type="Proteomes" id="UP000255423">
    <property type="component" value="Unassembled WGS sequence"/>
</dbReference>
<dbReference type="RefSeq" id="WP_109572387.1">
    <property type="nucleotide sequence ID" value="NZ_UHJL01000001.1"/>
</dbReference>
<feature type="signal peptide" evidence="2">
    <location>
        <begin position="1"/>
        <end position="25"/>
    </location>
</feature>
<organism evidence="4 5">
    <name type="scientific">Fibrobacter succinogenes</name>
    <name type="common">Bacteroides succinogenes</name>
    <dbReference type="NCBI Taxonomy" id="833"/>
    <lineage>
        <taxon>Bacteria</taxon>
        <taxon>Pseudomonadati</taxon>
        <taxon>Fibrobacterota</taxon>
        <taxon>Fibrobacteria</taxon>
        <taxon>Fibrobacterales</taxon>
        <taxon>Fibrobacteraceae</taxon>
        <taxon>Fibrobacter</taxon>
    </lineage>
</organism>
<dbReference type="InterPro" id="IPR050266">
    <property type="entry name" value="AB_hydrolase_sf"/>
</dbReference>
<feature type="chain" id="PRO_5016639566" evidence="2">
    <location>
        <begin position="26"/>
        <end position="464"/>
    </location>
</feature>
<dbReference type="PANTHER" id="PTHR43798">
    <property type="entry name" value="MONOACYLGLYCEROL LIPASE"/>
    <property type="match status" value="1"/>
</dbReference>
<dbReference type="PRINTS" id="PR00111">
    <property type="entry name" value="ABHYDROLASE"/>
</dbReference>
<dbReference type="InterPro" id="IPR029058">
    <property type="entry name" value="AB_hydrolase_fold"/>
</dbReference>
<dbReference type="PROSITE" id="PS51257">
    <property type="entry name" value="PROKAR_LIPOPROTEIN"/>
    <property type="match status" value="1"/>
</dbReference>
<dbReference type="GO" id="GO:0016020">
    <property type="term" value="C:membrane"/>
    <property type="evidence" value="ECO:0007669"/>
    <property type="project" value="TreeGrafter"/>
</dbReference>
<reference evidence="4 5" key="1">
    <citation type="submission" date="2017-08" db="EMBL/GenBank/DDBJ databases">
        <authorList>
            <person name="de Groot N.N."/>
        </authorList>
    </citation>
    <scope>NUCLEOTIDE SEQUENCE [LARGE SCALE GENOMIC DNA]</scope>
    <source>
        <strain evidence="4 5">HM2</strain>
    </source>
</reference>
<accession>A0A380RYC8</accession>
<dbReference type="PANTHER" id="PTHR43798:SF33">
    <property type="entry name" value="HYDROLASE, PUTATIVE (AFU_ORTHOLOGUE AFUA_2G14860)-RELATED"/>
    <property type="match status" value="1"/>
</dbReference>
<protein>
    <submittedName>
        <fullName evidence="4">Pimeloyl-ACP methyl ester carboxylesterase</fullName>
    </submittedName>
</protein>
<dbReference type="EMBL" id="UHJL01000001">
    <property type="protein sequence ID" value="SUQ19882.1"/>
    <property type="molecule type" value="Genomic_DNA"/>
</dbReference>
<dbReference type="SUPFAM" id="SSF53474">
    <property type="entry name" value="alpha/beta-Hydrolases"/>
    <property type="match status" value="1"/>
</dbReference>
<evidence type="ECO:0000256" key="1">
    <source>
        <dbReference type="SAM" id="MobiDB-lite"/>
    </source>
</evidence>
<evidence type="ECO:0000259" key="3">
    <source>
        <dbReference type="Pfam" id="PF00561"/>
    </source>
</evidence>
<dbReference type="AlphaFoldDB" id="A0A380RYC8"/>
<evidence type="ECO:0000313" key="4">
    <source>
        <dbReference type="EMBL" id="SUQ19882.1"/>
    </source>
</evidence>